<keyword evidence="3" id="KW-1185">Reference proteome</keyword>
<protein>
    <submittedName>
        <fullName evidence="2">DMT family transporter</fullName>
    </submittedName>
</protein>
<dbReference type="PANTHER" id="PTHR34821">
    <property type="entry name" value="INNER MEMBRANE PROTEIN YDCZ"/>
    <property type="match status" value="1"/>
</dbReference>
<dbReference type="Pfam" id="PF04657">
    <property type="entry name" value="DMT_YdcZ"/>
    <property type="match status" value="1"/>
</dbReference>
<evidence type="ECO:0000313" key="2">
    <source>
        <dbReference type="EMBL" id="MFC6377618.1"/>
    </source>
</evidence>
<keyword evidence="1" id="KW-0472">Membrane</keyword>
<organism evidence="2 3">
    <name type="scientific">Tatumella terrea</name>
    <dbReference type="NCBI Taxonomy" id="419007"/>
    <lineage>
        <taxon>Bacteria</taxon>
        <taxon>Pseudomonadati</taxon>
        <taxon>Pseudomonadota</taxon>
        <taxon>Gammaproteobacteria</taxon>
        <taxon>Enterobacterales</taxon>
        <taxon>Erwiniaceae</taxon>
        <taxon>Tatumella</taxon>
    </lineage>
</organism>
<evidence type="ECO:0000313" key="3">
    <source>
        <dbReference type="Proteomes" id="UP001596230"/>
    </source>
</evidence>
<comment type="caution">
    <text evidence="2">The sequence shown here is derived from an EMBL/GenBank/DDBJ whole genome shotgun (WGS) entry which is preliminary data.</text>
</comment>
<reference evidence="3" key="1">
    <citation type="journal article" date="2019" name="Int. J. Syst. Evol. Microbiol.">
        <title>The Global Catalogue of Microorganisms (GCM) 10K type strain sequencing project: providing services to taxonomists for standard genome sequencing and annotation.</title>
        <authorList>
            <consortium name="The Broad Institute Genomics Platform"/>
            <consortium name="The Broad Institute Genome Sequencing Center for Infectious Disease"/>
            <person name="Wu L."/>
            <person name="Ma J."/>
        </authorList>
    </citation>
    <scope>NUCLEOTIDE SEQUENCE [LARGE SCALE GENOMIC DNA]</scope>
    <source>
        <strain evidence="3">CGMCC 1.18518</strain>
    </source>
</reference>
<accession>A0ABW1VY95</accession>
<dbReference type="Proteomes" id="UP001596230">
    <property type="component" value="Unassembled WGS sequence"/>
</dbReference>
<keyword evidence="1" id="KW-1133">Transmembrane helix</keyword>
<dbReference type="EMBL" id="JBHSUB010000007">
    <property type="protein sequence ID" value="MFC6377618.1"/>
    <property type="molecule type" value="Genomic_DNA"/>
</dbReference>
<dbReference type="PANTHER" id="PTHR34821:SF2">
    <property type="entry name" value="INNER MEMBRANE PROTEIN YDCZ"/>
    <property type="match status" value="1"/>
</dbReference>
<keyword evidence="1" id="KW-0812">Transmembrane</keyword>
<dbReference type="InterPro" id="IPR006750">
    <property type="entry name" value="YdcZ"/>
</dbReference>
<sequence>MRLLFLLLVIAAGMGLSTEAGLIGPLGEEVGELPATLSIFGVGTALTFLLMLFCSPRNSPSLFAQPPEQLTGGILGAAYVIIMTVVTPVIGIAVTMVGILAGQIFQSLVIDHYGLFGTPRRKINHKRVIALFFIIAALILMARG</sequence>
<dbReference type="RefSeq" id="WP_385948665.1">
    <property type="nucleotide sequence ID" value="NZ_JBHSUB010000007.1"/>
</dbReference>
<feature type="transmembrane region" description="Helical" evidence="1">
    <location>
        <begin position="74"/>
        <end position="105"/>
    </location>
</feature>
<evidence type="ECO:0000256" key="1">
    <source>
        <dbReference type="SAM" id="Phobius"/>
    </source>
</evidence>
<gene>
    <name evidence="2" type="ORF">ACFP9W_05860</name>
</gene>
<feature type="transmembrane region" description="Helical" evidence="1">
    <location>
        <begin position="125"/>
        <end position="142"/>
    </location>
</feature>
<proteinExistence type="predicted"/>
<feature type="transmembrane region" description="Helical" evidence="1">
    <location>
        <begin position="33"/>
        <end position="53"/>
    </location>
</feature>
<name>A0ABW1VY95_9GAMM</name>